<evidence type="ECO:0000313" key="2">
    <source>
        <dbReference type="Proteomes" id="UP000254927"/>
    </source>
</evidence>
<dbReference type="Proteomes" id="UP000254927">
    <property type="component" value="Unassembled WGS sequence"/>
</dbReference>
<dbReference type="GeneID" id="93351950"/>
<protein>
    <submittedName>
        <fullName evidence="1">Uncharacterized protein</fullName>
    </submittedName>
</protein>
<accession>A0A378TZ74</accession>
<dbReference type="EMBL" id="UGQW01000002">
    <property type="protein sequence ID" value="STZ67470.1"/>
    <property type="molecule type" value="Genomic_DNA"/>
</dbReference>
<dbReference type="RefSeq" id="WP_074897551.1">
    <property type="nucleotide sequence ID" value="NZ_CP031252.1"/>
</dbReference>
<name>A0A378TZ74_NEIEL</name>
<gene>
    <name evidence="1" type="ORF">NCTC10660_00953</name>
</gene>
<dbReference type="AlphaFoldDB" id="A0A378TZ74"/>
<evidence type="ECO:0000313" key="1">
    <source>
        <dbReference type="EMBL" id="STZ67470.1"/>
    </source>
</evidence>
<organism evidence="1 2">
    <name type="scientific">Neisseria elongata</name>
    <dbReference type="NCBI Taxonomy" id="495"/>
    <lineage>
        <taxon>Bacteria</taxon>
        <taxon>Pseudomonadati</taxon>
        <taxon>Pseudomonadota</taxon>
        <taxon>Betaproteobacteria</taxon>
        <taxon>Neisseriales</taxon>
        <taxon>Neisseriaceae</taxon>
        <taxon>Neisseria</taxon>
    </lineage>
</organism>
<proteinExistence type="predicted"/>
<sequence>MNQDLRELLLRLYLQNNPQLKHQIFIYTYQGVNDALRNPFQFVGADLPPGVKKSIILQNLPSGEMLQAFIIPIDGGYGIENIVLYGNKAGVLVNISLDRGKVEESDKYRQFLQLSGSMLRQFQN</sequence>
<reference evidence="1 2" key="1">
    <citation type="submission" date="2018-06" db="EMBL/GenBank/DDBJ databases">
        <authorList>
            <consortium name="Pathogen Informatics"/>
            <person name="Doyle S."/>
        </authorList>
    </citation>
    <scope>NUCLEOTIDE SEQUENCE [LARGE SCALE GENOMIC DNA]</scope>
    <source>
        <strain evidence="1 2">NCTC10660</strain>
    </source>
</reference>